<reference evidence="2" key="1">
    <citation type="submission" date="2013-08" db="EMBL/GenBank/DDBJ databases">
        <authorList>
            <person name="Durkin A.S."/>
            <person name="Haft D.R."/>
            <person name="McCorrison J."/>
            <person name="Torralba M."/>
            <person name="Gillis M."/>
            <person name="Haft D.H."/>
            <person name="Methe B."/>
            <person name="Sutton G."/>
            <person name="Nelson K.E."/>
        </authorList>
    </citation>
    <scope>NUCLEOTIDE SEQUENCE [LARGE SCALE GENOMIC DNA]</scope>
    <source>
        <strain evidence="2">F0233</strain>
    </source>
</reference>
<sequence length="64" mass="7465">MKLLWLAICNIEDKRALERERDRGKPAGKRRAKPRLVEGQTTTNWKQALAQLTTAYPDRINPYL</sequence>
<name>U2RDH9_9ACTN</name>
<organism evidence="2 3">
    <name type="scientific">Propionibacterium acidifaciens F0233</name>
    <dbReference type="NCBI Taxonomy" id="553198"/>
    <lineage>
        <taxon>Bacteria</taxon>
        <taxon>Bacillati</taxon>
        <taxon>Actinomycetota</taxon>
        <taxon>Actinomycetes</taxon>
        <taxon>Propionibacteriales</taxon>
        <taxon>Propionibacteriaceae</taxon>
        <taxon>Propionibacterium</taxon>
    </lineage>
</organism>
<evidence type="ECO:0000313" key="3">
    <source>
        <dbReference type="Proteomes" id="UP000017052"/>
    </source>
</evidence>
<keyword evidence="3" id="KW-1185">Reference proteome</keyword>
<dbReference type="EMBL" id="ACVN02000273">
    <property type="protein sequence ID" value="ERK51623.1"/>
    <property type="molecule type" value="Genomic_DNA"/>
</dbReference>
<feature type="region of interest" description="Disordered" evidence="1">
    <location>
        <begin position="17"/>
        <end position="38"/>
    </location>
</feature>
<evidence type="ECO:0000256" key="1">
    <source>
        <dbReference type="SAM" id="MobiDB-lite"/>
    </source>
</evidence>
<dbReference type="Proteomes" id="UP000017052">
    <property type="component" value="Unassembled WGS sequence"/>
</dbReference>
<gene>
    <name evidence="2" type="ORF">HMPREF0682_1163</name>
</gene>
<evidence type="ECO:0000313" key="2">
    <source>
        <dbReference type="EMBL" id="ERK51623.1"/>
    </source>
</evidence>
<dbReference type="AlphaFoldDB" id="U2RDH9"/>
<accession>U2RDH9</accession>
<protein>
    <submittedName>
        <fullName evidence="2">Uncharacterized protein</fullName>
    </submittedName>
</protein>
<comment type="caution">
    <text evidence="2">The sequence shown here is derived from an EMBL/GenBank/DDBJ whole genome shotgun (WGS) entry which is preliminary data.</text>
</comment>
<proteinExistence type="predicted"/>